<protein>
    <submittedName>
        <fullName evidence="4">WD40/YVTN repeat-like-containing domain-containing protein</fullName>
    </submittedName>
</protein>
<dbReference type="OrthoDB" id="674604at2759"/>
<evidence type="ECO:0000313" key="4">
    <source>
        <dbReference type="EMBL" id="PWA96402.1"/>
    </source>
</evidence>
<dbReference type="InterPro" id="IPR001680">
    <property type="entry name" value="WD40_rpt"/>
</dbReference>
<organism evidence="4 5">
    <name type="scientific">Artemisia annua</name>
    <name type="common">Sweet wormwood</name>
    <dbReference type="NCBI Taxonomy" id="35608"/>
    <lineage>
        <taxon>Eukaryota</taxon>
        <taxon>Viridiplantae</taxon>
        <taxon>Streptophyta</taxon>
        <taxon>Embryophyta</taxon>
        <taxon>Tracheophyta</taxon>
        <taxon>Spermatophyta</taxon>
        <taxon>Magnoliopsida</taxon>
        <taxon>eudicotyledons</taxon>
        <taxon>Gunneridae</taxon>
        <taxon>Pentapetalae</taxon>
        <taxon>asterids</taxon>
        <taxon>campanulids</taxon>
        <taxon>Asterales</taxon>
        <taxon>Asteraceae</taxon>
        <taxon>Asteroideae</taxon>
        <taxon>Anthemideae</taxon>
        <taxon>Artemisiinae</taxon>
        <taxon>Artemisia</taxon>
    </lineage>
</organism>
<dbReference type="InterPro" id="IPR045182">
    <property type="entry name" value="JINGUBANG-like"/>
</dbReference>
<keyword evidence="2" id="KW-0677">Repeat</keyword>
<sequence length="320" mass="36169">MHNNHLYAAIGNIVHVIDTTSFTLLDTFNVAQTSSGSVRSITFSNGYIFIAHRDKKIRVWKLTKNKGHQHIAMLPTLEDRLQHLCLPRNYVNTRRHKKKLWIQHYDVVSRLAVINKKLICSVSWDKYMKIWNVGDFRCVQSIKAHDDAINDIVVSADGEIFTGSADGKIKIWGSVFGRYGLSAMLEKHKTASVNALALNEDGLMLFSGASDRVIFVWSKVKGSDGMVLNGVLRGHYKAILCLINVRDLLFSGSADRTVRIWRCDYKGKFCCLKVLDGYERPVRSIAVDWSETTLESKGRFNVRVFSESSNGVIKISTIEV</sequence>
<dbReference type="Proteomes" id="UP000245207">
    <property type="component" value="Unassembled WGS sequence"/>
</dbReference>
<evidence type="ECO:0000256" key="1">
    <source>
        <dbReference type="ARBA" id="ARBA00022574"/>
    </source>
</evidence>
<dbReference type="Gene3D" id="2.130.10.10">
    <property type="entry name" value="YVTN repeat-like/Quinoprotein amine dehydrogenase"/>
    <property type="match status" value="3"/>
</dbReference>
<comment type="caution">
    <text evidence="4">The sequence shown here is derived from an EMBL/GenBank/DDBJ whole genome shotgun (WGS) entry which is preliminary data.</text>
</comment>
<dbReference type="PANTHER" id="PTHR22844:SF199">
    <property type="entry name" value="F21J9.19"/>
    <property type="match status" value="1"/>
</dbReference>
<dbReference type="PROSITE" id="PS50082">
    <property type="entry name" value="WD_REPEATS_2"/>
    <property type="match status" value="3"/>
</dbReference>
<name>A0A2U1QEK0_ARTAN</name>
<dbReference type="PANTHER" id="PTHR22844">
    <property type="entry name" value="F-BOX AND WD40 DOMAIN PROTEIN"/>
    <property type="match status" value="1"/>
</dbReference>
<feature type="repeat" description="WD" evidence="3">
    <location>
        <begin position="142"/>
        <end position="172"/>
    </location>
</feature>
<dbReference type="Pfam" id="PF00400">
    <property type="entry name" value="WD40"/>
    <property type="match status" value="3"/>
</dbReference>
<reference evidence="4 5" key="1">
    <citation type="journal article" date="2018" name="Mol. Plant">
        <title>The genome of Artemisia annua provides insight into the evolution of Asteraceae family and artemisinin biosynthesis.</title>
        <authorList>
            <person name="Shen Q."/>
            <person name="Zhang L."/>
            <person name="Liao Z."/>
            <person name="Wang S."/>
            <person name="Yan T."/>
            <person name="Shi P."/>
            <person name="Liu M."/>
            <person name="Fu X."/>
            <person name="Pan Q."/>
            <person name="Wang Y."/>
            <person name="Lv Z."/>
            <person name="Lu X."/>
            <person name="Zhang F."/>
            <person name="Jiang W."/>
            <person name="Ma Y."/>
            <person name="Chen M."/>
            <person name="Hao X."/>
            <person name="Li L."/>
            <person name="Tang Y."/>
            <person name="Lv G."/>
            <person name="Zhou Y."/>
            <person name="Sun X."/>
            <person name="Brodelius P.E."/>
            <person name="Rose J.K.C."/>
            <person name="Tang K."/>
        </authorList>
    </citation>
    <scope>NUCLEOTIDE SEQUENCE [LARGE SCALE GENOMIC DNA]</scope>
    <source>
        <strain evidence="5">cv. Huhao1</strain>
        <tissue evidence="4">Leaf</tissue>
    </source>
</reference>
<accession>A0A2U1QEK0</accession>
<dbReference type="EMBL" id="PKPP01000181">
    <property type="protein sequence ID" value="PWA96402.1"/>
    <property type="molecule type" value="Genomic_DNA"/>
</dbReference>
<feature type="repeat" description="WD" evidence="3">
    <location>
        <begin position="186"/>
        <end position="218"/>
    </location>
</feature>
<dbReference type="SMART" id="SM00320">
    <property type="entry name" value="WD40"/>
    <property type="match status" value="6"/>
</dbReference>
<evidence type="ECO:0000313" key="5">
    <source>
        <dbReference type="Proteomes" id="UP000245207"/>
    </source>
</evidence>
<dbReference type="PROSITE" id="PS50294">
    <property type="entry name" value="WD_REPEATS_REGION"/>
    <property type="match status" value="1"/>
</dbReference>
<dbReference type="InterPro" id="IPR015943">
    <property type="entry name" value="WD40/YVTN_repeat-like_dom_sf"/>
</dbReference>
<gene>
    <name evidence="4" type="ORF">CTI12_AA040230</name>
</gene>
<dbReference type="InterPro" id="IPR020472">
    <property type="entry name" value="WD40_PAC1"/>
</dbReference>
<dbReference type="STRING" id="35608.A0A2U1QEK0"/>
<evidence type="ECO:0000256" key="3">
    <source>
        <dbReference type="PROSITE-ProRule" id="PRU00221"/>
    </source>
</evidence>
<feature type="repeat" description="WD" evidence="3">
    <location>
        <begin position="232"/>
        <end position="261"/>
    </location>
</feature>
<dbReference type="SUPFAM" id="SSF50978">
    <property type="entry name" value="WD40 repeat-like"/>
    <property type="match status" value="1"/>
</dbReference>
<keyword evidence="5" id="KW-1185">Reference proteome</keyword>
<keyword evidence="1 3" id="KW-0853">WD repeat</keyword>
<evidence type="ECO:0000256" key="2">
    <source>
        <dbReference type="ARBA" id="ARBA00022737"/>
    </source>
</evidence>
<dbReference type="PRINTS" id="PR00320">
    <property type="entry name" value="GPROTEINBRPT"/>
</dbReference>
<dbReference type="InterPro" id="IPR036322">
    <property type="entry name" value="WD40_repeat_dom_sf"/>
</dbReference>
<proteinExistence type="predicted"/>
<dbReference type="AlphaFoldDB" id="A0A2U1QEK0"/>